<dbReference type="GO" id="GO:0016020">
    <property type="term" value="C:membrane"/>
    <property type="evidence" value="ECO:0007669"/>
    <property type="project" value="InterPro"/>
</dbReference>
<dbReference type="InterPro" id="IPR036026">
    <property type="entry name" value="Seven-hairpin_glycosidases"/>
</dbReference>
<evidence type="ECO:0000256" key="7">
    <source>
        <dbReference type="RuleBase" id="RU361193"/>
    </source>
</evidence>
<dbReference type="STRING" id="101127.A0A1X2GBI2"/>
<dbReference type="Proteomes" id="UP000242146">
    <property type="component" value="Unassembled WGS sequence"/>
</dbReference>
<organism evidence="9 10">
    <name type="scientific">Hesseltinella vesiculosa</name>
    <dbReference type="NCBI Taxonomy" id="101127"/>
    <lineage>
        <taxon>Eukaryota</taxon>
        <taxon>Fungi</taxon>
        <taxon>Fungi incertae sedis</taxon>
        <taxon>Mucoromycota</taxon>
        <taxon>Mucoromycotina</taxon>
        <taxon>Mucoromycetes</taxon>
        <taxon>Mucorales</taxon>
        <taxon>Cunninghamellaceae</taxon>
        <taxon>Hesseltinella</taxon>
    </lineage>
</organism>
<gene>
    <name evidence="9" type="ORF">DM01DRAFT_1376194</name>
</gene>
<evidence type="ECO:0000256" key="2">
    <source>
        <dbReference type="ARBA" id="ARBA00007658"/>
    </source>
</evidence>
<dbReference type="InterPro" id="IPR044674">
    <property type="entry name" value="EDEM1/2/3"/>
</dbReference>
<feature type="binding site" evidence="6">
    <location>
        <position position="450"/>
    </location>
    <ligand>
        <name>Ca(2+)</name>
        <dbReference type="ChEBI" id="CHEBI:29108"/>
    </ligand>
</feature>
<dbReference type="GO" id="GO:1900103">
    <property type="term" value="P:positive regulation of endoplasmic reticulum unfolded protein response"/>
    <property type="evidence" value="ECO:0007669"/>
    <property type="project" value="EnsemblFungi"/>
</dbReference>
<protein>
    <recommendedName>
        <fullName evidence="7">alpha-1,2-Mannosidase</fullName>
        <ecNumber evidence="7">3.2.1.-</ecNumber>
    </recommendedName>
</protein>
<dbReference type="OrthoDB" id="8118055at2759"/>
<evidence type="ECO:0000256" key="1">
    <source>
        <dbReference type="ARBA" id="ARBA00004240"/>
    </source>
</evidence>
<name>A0A1X2GBI2_9FUNG</name>
<evidence type="ECO:0000256" key="3">
    <source>
        <dbReference type="ARBA" id="ARBA00022824"/>
    </source>
</evidence>
<dbReference type="PRINTS" id="PR00747">
    <property type="entry name" value="GLYHDRLASE47"/>
</dbReference>
<comment type="similarity">
    <text evidence="2 7">Belongs to the glycosyl hydrolase 47 family.</text>
</comment>
<dbReference type="GO" id="GO:0005975">
    <property type="term" value="P:carbohydrate metabolic process"/>
    <property type="evidence" value="ECO:0007669"/>
    <property type="project" value="InterPro"/>
</dbReference>
<feature type="active site" evidence="5">
    <location>
        <position position="250"/>
    </location>
</feature>
<dbReference type="AlphaFoldDB" id="A0A1X2GBI2"/>
<dbReference type="GO" id="GO:0005509">
    <property type="term" value="F:calcium ion binding"/>
    <property type="evidence" value="ECO:0007669"/>
    <property type="project" value="InterPro"/>
</dbReference>
<feature type="active site" description="Proton donor" evidence="5">
    <location>
        <position position="345"/>
    </location>
</feature>
<dbReference type="EMBL" id="MCGT01000025">
    <property type="protein sequence ID" value="ORX49888.1"/>
    <property type="molecule type" value="Genomic_DNA"/>
</dbReference>
<evidence type="ECO:0000256" key="5">
    <source>
        <dbReference type="PIRSR" id="PIRSR601382-1"/>
    </source>
</evidence>
<keyword evidence="6" id="KW-0479">Metal-binding</keyword>
<reference evidence="9 10" key="1">
    <citation type="submission" date="2016-07" db="EMBL/GenBank/DDBJ databases">
        <title>Pervasive Adenine N6-methylation of Active Genes in Fungi.</title>
        <authorList>
            <consortium name="DOE Joint Genome Institute"/>
            <person name="Mondo S.J."/>
            <person name="Dannebaum R.O."/>
            <person name="Kuo R.C."/>
            <person name="Labutti K."/>
            <person name="Haridas S."/>
            <person name="Kuo A."/>
            <person name="Salamov A."/>
            <person name="Ahrendt S.R."/>
            <person name="Lipzen A."/>
            <person name="Sullivan W."/>
            <person name="Andreopoulos W.B."/>
            <person name="Clum A."/>
            <person name="Lindquist E."/>
            <person name="Daum C."/>
            <person name="Ramamoorthy G.K."/>
            <person name="Gryganskyi A."/>
            <person name="Culley D."/>
            <person name="Magnuson J.K."/>
            <person name="James T.Y."/>
            <person name="O'Malley M.A."/>
            <person name="Stajich J.E."/>
            <person name="Spatafora J.W."/>
            <person name="Visel A."/>
            <person name="Grigoriev I.V."/>
        </authorList>
    </citation>
    <scope>NUCLEOTIDE SEQUENCE [LARGE SCALE GENOMIC DNA]</scope>
    <source>
        <strain evidence="9 10">NRRL 3301</strain>
    </source>
</reference>
<dbReference type="InterPro" id="IPR001382">
    <property type="entry name" value="Glyco_hydro_47"/>
</dbReference>
<feature type="active site" evidence="5">
    <location>
        <position position="364"/>
    </location>
</feature>
<dbReference type="GO" id="GO:1904380">
    <property type="term" value="P:endoplasmic reticulum mannose trimming"/>
    <property type="evidence" value="ECO:0007669"/>
    <property type="project" value="EnsemblFungi"/>
</dbReference>
<dbReference type="GO" id="GO:0097466">
    <property type="term" value="P:ubiquitin-dependent glycoprotein ERAD pathway"/>
    <property type="evidence" value="ECO:0007669"/>
    <property type="project" value="EnsemblFungi"/>
</dbReference>
<evidence type="ECO:0000256" key="4">
    <source>
        <dbReference type="ARBA" id="ARBA00023180"/>
    </source>
</evidence>
<feature type="region of interest" description="Disordered" evidence="8">
    <location>
        <begin position="474"/>
        <end position="497"/>
    </location>
</feature>
<feature type="active site" description="Proton donor" evidence="5">
    <location>
        <position position="109"/>
    </location>
</feature>
<evidence type="ECO:0000313" key="9">
    <source>
        <dbReference type="EMBL" id="ORX49888.1"/>
    </source>
</evidence>
<keyword evidence="3" id="KW-0256">Endoplasmic reticulum</keyword>
<keyword evidence="10" id="KW-1185">Reference proteome</keyword>
<keyword evidence="6" id="KW-0106">Calcium</keyword>
<comment type="subcellular location">
    <subcellularLocation>
        <location evidence="1">Endoplasmic reticulum</location>
    </subcellularLocation>
</comment>
<dbReference type="SUPFAM" id="SSF48225">
    <property type="entry name" value="Seven-hairpin glycosidases"/>
    <property type="match status" value="1"/>
</dbReference>
<proteinExistence type="inferred from homology"/>
<evidence type="ECO:0000256" key="8">
    <source>
        <dbReference type="SAM" id="MobiDB-lite"/>
    </source>
</evidence>
<keyword evidence="4" id="KW-0325">Glycoprotein</keyword>
<dbReference type="Pfam" id="PF01532">
    <property type="entry name" value="Glyco_hydro_47"/>
    <property type="match status" value="1"/>
</dbReference>
<dbReference type="PANTHER" id="PTHR45679:SF5">
    <property type="entry name" value="ER DEGRADATION-ENHANCING ALPHA-MANNOSIDASE-LIKE PROTEIN 1"/>
    <property type="match status" value="1"/>
</dbReference>
<dbReference type="InterPro" id="IPR012341">
    <property type="entry name" value="6hp_glycosidase-like_sf"/>
</dbReference>
<accession>A0A1X2GBI2</accession>
<dbReference type="EC" id="3.2.1.-" evidence="7"/>
<dbReference type="GO" id="GO:0106055">
    <property type="term" value="C:mannosyl-oligosaccharide 1,2-alpha-mannosidase complex"/>
    <property type="evidence" value="ECO:0007669"/>
    <property type="project" value="EnsemblFungi"/>
</dbReference>
<dbReference type="PANTHER" id="PTHR45679">
    <property type="entry name" value="ER DEGRADATION-ENHANCING ALPHA-MANNOSIDASE-LIKE PROTEIN 2"/>
    <property type="match status" value="1"/>
</dbReference>
<keyword evidence="7" id="KW-0378">Hydrolase</keyword>
<evidence type="ECO:0000256" key="6">
    <source>
        <dbReference type="PIRSR" id="PIRSR601382-2"/>
    </source>
</evidence>
<dbReference type="GO" id="GO:0044322">
    <property type="term" value="C:endoplasmic reticulum quality control compartment"/>
    <property type="evidence" value="ECO:0007669"/>
    <property type="project" value="GOC"/>
</dbReference>
<dbReference type="GO" id="GO:0004571">
    <property type="term" value="F:mannosyl-oligosaccharide 1,2-alpha-mannosidase activity"/>
    <property type="evidence" value="ECO:0007669"/>
    <property type="project" value="EnsemblFungi"/>
</dbReference>
<dbReference type="GO" id="GO:0030246">
    <property type="term" value="F:carbohydrate binding"/>
    <property type="evidence" value="ECO:0007669"/>
    <property type="project" value="EnsemblFungi"/>
</dbReference>
<keyword evidence="7" id="KW-0326">Glycosidase</keyword>
<dbReference type="Gene3D" id="1.50.10.10">
    <property type="match status" value="1"/>
</dbReference>
<comment type="caution">
    <text evidence="9">The sequence shown here is derived from an EMBL/GenBank/DDBJ whole genome shotgun (WGS) entry which is preliminary data.</text>
</comment>
<sequence length="633" mass="71606">MPAVQAYMSTSRRLELRDQAKEMFFHGWNTYLNVAYPEDELRPLTCRGLGSTRYSNDNSNDVLGDYSLTLVDTLDTLAMIGTQEQFEDAVRRVLTDVSFDKNNKVQVFELNIRALGGLLSAHILATEPAYGRQIKGYQGGLLDLAVDLADRFLPAFYKSKTGIPFPRVNLRYGVPRSETVETCTAGAGSLILEFGVLSRLTGNPEYERVAKHALLALWEQRSSLNLMGNVIDIQTGEWILPMASTGAGIDSFYEYLLKAYVLFGDKEYLDVFDTAYEAIMRHVVDRSGFLYRNVHMQSGALLATWIDSLSAFMPGLQVLYGDLDAAIKGHLVFFNLWRRYHALPERYDFYQQDINIGYYPLRPEFVESNYYLYRATKDPFYLQVGEMVLLDLNNRSRIDCGFASMGNVLDGRLEDRMESFMLSETLKYLYLLFDAEHPVNSLDNNFVFTTEGHFLPLASDYLTTLSEPKINTNETRPLETTRPSKHTRSTCPKYQPRGFRDLANATGSLAVHQVAKPRAFDLSSLPYHPLYDYAAGIMQYGHNASDPFAQTAALTDPELTSMRHRHGHCSHPILYQHRYELTFGTDNRPAYQQTTPQILEMIGGLLTKSFSGLRLELLKLPRSQGGGYIVAGG</sequence>
<evidence type="ECO:0000313" key="10">
    <source>
        <dbReference type="Proteomes" id="UP000242146"/>
    </source>
</evidence>
<comment type="cofactor">
    <cofactor evidence="6">
        <name>Ca(2+)</name>
        <dbReference type="ChEBI" id="CHEBI:29108"/>
    </cofactor>
</comment>